<evidence type="ECO:0000256" key="1">
    <source>
        <dbReference type="SAM" id="MobiDB-lite"/>
    </source>
</evidence>
<sequence length="437" mass="48198">MVGSRLGLASIPEKKTQLRVTQQTDRPEERSPQEIYSITYAMPGQVGFCVPRISRDQSYLERLVKLLKAEALVIDVQVNITAASVVVTYKSGKMSDSEMRSHLIDLIQSGVKEPATIQPVNSYPKTQKQTELGMAKETYSITYAMPGQVGFCVPRISTDEKYQERLVKLLKAEALVTKVQINITAASIVVMYKSGEISDSEMRSHLIDLIQSGTAEPATIQPTTSYPTVNHTENRQQDEEKLSVLPAPSPTPVSRHFNVTAVKKIVVATITEHKFLLSRKLPKESKEGRRHREVRAEEASDLSFKEAEGRRVDCIGIQVLPVSSSRPKSAVLPQKTEQQAKPSAKVAYSVAHVIPGRIRFHVPRIAKDPQYVQRLEALLQADPTVIGERINRAAASVVITYKSAVKANTKDRDSSVLEAAISHLANLLQSASDVAVA</sequence>
<gene>
    <name evidence="2" type="ORF">CEN44_22985</name>
</gene>
<name>A0A2N6JXJ3_FISMU</name>
<dbReference type="AlphaFoldDB" id="A0A2N6JXJ3"/>
<organism evidence="2 3">
    <name type="scientific">Fischerella muscicola CCMEE 5323</name>
    <dbReference type="NCBI Taxonomy" id="2019572"/>
    <lineage>
        <taxon>Bacteria</taxon>
        <taxon>Bacillati</taxon>
        <taxon>Cyanobacteriota</taxon>
        <taxon>Cyanophyceae</taxon>
        <taxon>Nostocales</taxon>
        <taxon>Hapalosiphonaceae</taxon>
        <taxon>Fischerella</taxon>
    </lineage>
</organism>
<proteinExistence type="predicted"/>
<feature type="region of interest" description="Disordered" evidence="1">
    <location>
        <begin position="213"/>
        <end position="249"/>
    </location>
</feature>
<evidence type="ECO:0000313" key="2">
    <source>
        <dbReference type="EMBL" id="PLZ85177.1"/>
    </source>
</evidence>
<feature type="compositionally biased region" description="Basic and acidic residues" evidence="1">
    <location>
        <begin position="232"/>
        <end position="242"/>
    </location>
</feature>
<protein>
    <submittedName>
        <fullName evidence="2">Uncharacterized protein</fullName>
    </submittedName>
</protein>
<dbReference type="Proteomes" id="UP000235036">
    <property type="component" value="Unassembled WGS sequence"/>
</dbReference>
<accession>A0A2N6JXJ3</accession>
<comment type="caution">
    <text evidence="2">The sequence shown here is derived from an EMBL/GenBank/DDBJ whole genome shotgun (WGS) entry which is preliminary data.</text>
</comment>
<evidence type="ECO:0000313" key="3">
    <source>
        <dbReference type="Proteomes" id="UP000235036"/>
    </source>
</evidence>
<keyword evidence="3" id="KW-1185">Reference proteome</keyword>
<feature type="compositionally biased region" description="Polar residues" evidence="1">
    <location>
        <begin position="220"/>
        <end position="231"/>
    </location>
</feature>
<dbReference type="RefSeq" id="WP_102205663.1">
    <property type="nucleotide sequence ID" value="NZ_CAWNVR010000662.1"/>
</dbReference>
<reference evidence="2 3" key="1">
    <citation type="submission" date="2017-08" db="EMBL/GenBank/DDBJ databases">
        <title>Genomes of Fischerella (Mastigocladus) sp. strains.</title>
        <authorList>
            <person name="Miller S.R."/>
        </authorList>
    </citation>
    <scope>NUCLEOTIDE SEQUENCE [LARGE SCALE GENOMIC DNA]</scope>
    <source>
        <strain evidence="2 3">CCMEE 5323</strain>
    </source>
</reference>
<dbReference type="EMBL" id="NRQW01000533">
    <property type="protein sequence ID" value="PLZ85177.1"/>
    <property type="molecule type" value="Genomic_DNA"/>
</dbReference>